<dbReference type="NCBIfam" id="TIGR01009">
    <property type="entry name" value="rpsC_bact"/>
    <property type="match status" value="1"/>
</dbReference>
<dbReference type="InterPro" id="IPR015946">
    <property type="entry name" value="KH_dom-like_a/b"/>
</dbReference>
<dbReference type="GO" id="GO:0019843">
    <property type="term" value="F:rRNA binding"/>
    <property type="evidence" value="ECO:0007669"/>
    <property type="project" value="UniProtKB-UniRule"/>
</dbReference>
<dbReference type="HAMAP" id="MF_01309_B">
    <property type="entry name" value="Ribosomal_uS3_B"/>
    <property type="match status" value="1"/>
</dbReference>
<dbReference type="EMBL" id="PFMI01000031">
    <property type="protein sequence ID" value="PIZ00910.1"/>
    <property type="molecule type" value="Genomic_DNA"/>
</dbReference>
<dbReference type="GO" id="GO:0003729">
    <property type="term" value="F:mRNA binding"/>
    <property type="evidence" value="ECO:0007669"/>
    <property type="project" value="UniProtKB-UniRule"/>
</dbReference>
<dbReference type="FunFam" id="3.30.300.20:FF:000001">
    <property type="entry name" value="30S ribosomal protein S3"/>
    <property type="match status" value="1"/>
</dbReference>
<keyword evidence="5 8" id="KW-0687">Ribonucleoprotein</keyword>
<accession>A0A2M7RN54</accession>
<dbReference type="Gene3D" id="3.30.300.20">
    <property type="match status" value="1"/>
</dbReference>
<evidence type="ECO:0000256" key="2">
    <source>
        <dbReference type="ARBA" id="ARBA00022730"/>
    </source>
</evidence>
<gene>
    <name evidence="8" type="primary">rpsC</name>
    <name evidence="10" type="ORF">COY61_01180</name>
</gene>
<comment type="function">
    <text evidence="6 8">Binds the lower part of the 30S subunit head. Binds mRNA in the 70S ribosome, positioning it for translation.</text>
</comment>
<dbReference type="GO" id="GO:0022627">
    <property type="term" value="C:cytosolic small ribosomal subunit"/>
    <property type="evidence" value="ECO:0007669"/>
    <property type="project" value="TreeGrafter"/>
</dbReference>
<proteinExistence type="inferred from homology"/>
<dbReference type="InterPro" id="IPR057258">
    <property type="entry name" value="Ribosomal_uS3"/>
</dbReference>
<keyword evidence="3 8" id="KW-0694">RNA-binding</keyword>
<evidence type="ECO:0000256" key="8">
    <source>
        <dbReference type="HAMAP-Rule" id="MF_01309"/>
    </source>
</evidence>
<keyword evidence="2 8" id="KW-0699">rRNA-binding</keyword>
<comment type="caution">
    <text evidence="10">The sequence shown here is derived from an EMBL/GenBank/DDBJ whole genome shotgun (WGS) entry which is preliminary data.</text>
</comment>
<dbReference type="SMART" id="SM00322">
    <property type="entry name" value="KH"/>
    <property type="match status" value="1"/>
</dbReference>
<dbReference type="Gene3D" id="3.30.1140.32">
    <property type="entry name" value="Ribosomal protein S3, C-terminal domain"/>
    <property type="match status" value="1"/>
</dbReference>
<evidence type="ECO:0000256" key="7">
    <source>
        <dbReference type="ARBA" id="ARBA00035257"/>
    </source>
</evidence>
<evidence type="ECO:0000256" key="4">
    <source>
        <dbReference type="ARBA" id="ARBA00022980"/>
    </source>
</evidence>
<name>A0A2M7RN54_9BACT</name>
<dbReference type="InterPro" id="IPR005704">
    <property type="entry name" value="Ribosomal_uS3_bac-typ"/>
</dbReference>
<dbReference type="InterPro" id="IPR004087">
    <property type="entry name" value="KH_dom"/>
</dbReference>
<dbReference type="SUPFAM" id="SSF54821">
    <property type="entry name" value="Ribosomal protein S3 C-terminal domain"/>
    <property type="match status" value="1"/>
</dbReference>
<dbReference type="PROSITE" id="PS50823">
    <property type="entry name" value="KH_TYPE_2"/>
    <property type="match status" value="1"/>
</dbReference>
<evidence type="ECO:0000313" key="11">
    <source>
        <dbReference type="Proteomes" id="UP000229371"/>
    </source>
</evidence>
<feature type="domain" description="KH type-2" evidence="9">
    <location>
        <begin position="38"/>
        <end position="117"/>
    </location>
</feature>
<evidence type="ECO:0000256" key="5">
    <source>
        <dbReference type="ARBA" id="ARBA00023274"/>
    </source>
</evidence>
<dbReference type="Pfam" id="PF00189">
    <property type="entry name" value="Ribosomal_S3_C"/>
    <property type="match status" value="1"/>
</dbReference>
<dbReference type="GO" id="GO:0006412">
    <property type="term" value="P:translation"/>
    <property type="evidence" value="ECO:0007669"/>
    <property type="project" value="UniProtKB-UniRule"/>
</dbReference>
<evidence type="ECO:0000256" key="3">
    <source>
        <dbReference type="ARBA" id="ARBA00022884"/>
    </source>
</evidence>
<evidence type="ECO:0000259" key="9">
    <source>
        <dbReference type="PROSITE" id="PS50823"/>
    </source>
</evidence>
<dbReference type="InterPro" id="IPR009019">
    <property type="entry name" value="KH_sf_prok-type"/>
</dbReference>
<dbReference type="CDD" id="cd02412">
    <property type="entry name" value="KH-II_30S_S3"/>
    <property type="match status" value="1"/>
</dbReference>
<keyword evidence="4 8" id="KW-0689">Ribosomal protein</keyword>
<dbReference type="InterPro" id="IPR004044">
    <property type="entry name" value="KH_dom_type_2"/>
</dbReference>
<comment type="similarity">
    <text evidence="1 8">Belongs to the universal ribosomal protein uS3 family.</text>
</comment>
<comment type="subunit">
    <text evidence="8">Part of the 30S ribosomal subunit. Forms a tight complex with proteins S10 and S14.</text>
</comment>
<dbReference type="PROSITE" id="PS50084">
    <property type="entry name" value="KH_TYPE_1"/>
    <property type="match status" value="1"/>
</dbReference>
<dbReference type="AlphaFoldDB" id="A0A2M7RN54"/>
<dbReference type="Pfam" id="PF07650">
    <property type="entry name" value="KH_2"/>
    <property type="match status" value="1"/>
</dbReference>
<evidence type="ECO:0000256" key="1">
    <source>
        <dbReference type="ARBA" id="ARBA00010761"/>
    </source>
</evidence>
<dbReference type="GO" id="GO:0003735">
    <property type="term" value="F:structural constituent of ribosome"/>
    <property type="evidence" value="ECO:0007669"/>
    <property type="project" value="InterPro"/>
</dbReference>
<dbReference type="Proteomes" id="UP000229371">
    <property type="component" value="Unassembled WGS sequence"/>
</dbReference>
<organism evidence="10 11">
    <name type="scientific">bacterium (Candidatus Gribaldobacteria) CG_4_10_14_0_8_um_filter_33_9</name>
    <dbReference type="NCBI Taxonomy" id="2014266"/>
    <lineage>
        <taxon>Bacteria</taxon>
        <taxon>Candidatus Gribaldobacteria</taxon>
    </lineage>
</organism>
<dbReference type="InterPro" id="IPR001351">
    <property type="entry name" value="Ribosomal_uS3_C"/>
</dbReference>
<protein>
    <recommendedName>
        <fullName evidence="7 8">Small ribosomal subunit protein uS3</fullName>
    </recommendedName>
</protein>
<evidence type="ECO:0000256" key="6">
    <source>
        <dbReference type="ARBA" id="ARBA00024998"/>
    </source>
</evidence>
<dbReference type="SUPFAM" id="SSF54814">
    <property type="entry name" value="Prokaryotic type KH domain (KH-domain type II)"/>
    <property type="match status" value="1"/>
</dbReference>
<reference evidence="11" key="1">
    <citation type="submission" date="2017-09" db="EMBL/GenBank/DDBJ databases">
        <title>Depth-based differentiation of microbial function through sediment-hosted aquifers and enrichment of novel symbionts in the deep terrestrial subsurface.</title>
        <authorList>
            <person name="Probst A.J."/>
            <person name="Ladd B."/>
            <person name="Jarett J.K."/>
            <person name="Geller-Mcgrath D.E."/>
            <person name="Sieber C.M.K."/>
            <person name="Emerson J.B."/>
            <person name="Anantharaman K."/>
            <person name="Thomas B.C."/>
            <person name="Malmstrom R."/>
            <person name="Stieglmeier M."/>
            <person name="Klingl A."/>
            <person name="Woyke T."/>
            <person name="Ryan C.M."/>
            <person name="Banfield J.F."/>
        </authorList>
    </citation>
    <scope>NUCLEOTIDE SEQUENCE [LARGE SCALE GENOMIC DNA]</scope>
</reference>
<dbReference type="PANTHER" id="PTHR11760:SF19">
    <property type="entry name" value="SMALL RIBOSOMAL SUBUNIT PROTEIN US3C"/>
    <property type="match status" value="1"/>
</dbReference>
<sequence>MSHITNPKILRIRKTEDWMSRGFYKKNFPLYLEEDFKIRNFLLKNLPKGTIEGIEIERGSTFLKIFIKTARPALIIGRGGKEVKKIKKEIEKIITPLIKGKESIKKQEVKIEILTVKDPWASASLASQWVALQLEKRARFRQVLKMVLSKIMFSREVKGARVQVAGRLNGVSISRTEWLQQGELSRQTIRAVIDYGFSTALCSYGIIGVKVWIYKGQKLE</sequence>
<dbReference type="InterPro" id="IPR036419">
    <property type="entry name" value="Ribosomal_S3_C_sf"/>
</dbReference>
<evidence type="ECO:0000313" key="10">
    <source>
        <dbReference type="EMBL" id="PIZ00910.1"/>
    </source>
</evidence>
<dbReference type="PANTHER" id="PTHR11760">
    <property type="entry name" value="30S/40S RIBOSOMAL PROTEIN S3"/>
    <property type="match status" value="1"/>
</dbReference>